<feature type="chain" id="PRO_5025033096" evidence="4">
    <location>
        <begin position="28"/>
        <end position="720"/>
    </location>
</feature>
<dbReference type="EMBL" id="BLBS01000057">
    <property type="protein sequence ID" value="GET93336.1"/>
    <property type="molecule type" value="Genomic_DNA"/>
</dbReference>
<gene>
    <name evidence="5" type="ORF">LtaPh_3626500</name>
</gene>
<proteinExistence type="inferred from homology"/>
<sequence length="720" mass="80225">MPGCKFLYFLPSLPLMSFPLLLSLSYAHLQTLCQRTWVSLRAHPVHRTFSLPLCVPLRPPPPEIEKHTSSVRFTPASPLARFPIFLFPLFLFVLPLQVSVVSLCVHVHEWRRHTSLHLSALSRTHWRRHGQSVASAFNPSFAHARLQLLTMTRFARLGWATALAAVLIACVISIAHAKSTIAKDGATGGADILKVLQVNVLHRHGARSGLPRENTTKICTESPCGYLSWAGIEMMLKVGGFLRSRYNNDPSVVSSPMFESPNYDLDVAYSRSTDVLRTLQSAEAFLRGFFPNVSSLYAAIHTTPESTDVLLNSNTQPWLKFFYSYNKPLLRVVCNPLTDELFPDWTEITKIGAEIYQEGYCSNYETRSDCVRTLFDIGAAKRAIGELSQYPLLEANFEKLKRVTTALFDYEYHYNHSDPLMFKQGGRGQPFVQQMVMNMEGVMNGSNTYKLMHYSAHDTSLGPVWGTLGDRTPDGMMPPFAQVLVAELLQNASTGEHYVRILRGNPGQSPDTKFEFGWDSEWQMQCIDALGTAYKAEGNICPFADFKRFVKWSEPADARGYCYLDQVSIDIANCPLEPVAYGTPSTTLIPTTCQFYRSACPQFACGVGETLNSVSMQCVCSKDNCLGDTTDKSSSDATVDTNETPTLRYSNRLSAGAVAGVSVATFCVGAIIAVAATAAICMHRRRRQHRQYGYMNSTVAEGDQLDREMERPGRDFKEGV</sequence>
<dbReference type="Pfam" id="PF00328">
    <property type="entry name" value="His_Phos_2"/>
    <property type="match status" value="1"/>
</dbReference>
<comment type="caution">
    <text evidence="5">The sequence shown here is derived from an EMBL/GenBank/DDBJ whole genome shotgun (WGS) entry which is preliminary data.</text>
</comment>
<dbReference type="InterPro" id="IPR029033">
    <property type="entry name" value="His_PPase_superfam"/>
</dbReference>
<evidence type="ECO:0000256" key="2">
    <source>
        <dbReference type="ARBA" id="ARBA00022801"/>
    </source>
</evidence>
<evidence type="ECO:0000256" key="3">
    <source>
        <dbReference type="SAM" id="Phobius"/>
    </source>
</evidence>
<dbReference type="SUPFAM" id="SSF53254">
    <property type="entry name" value="Phosphoglycerate mutase-like"/>
    <property type="match status" value="1"/>
</dbReference>
<evidence type="ECO:0000256" key="1">
    <source>
        <dbReference type="ARBA" id="ARBA00005375"/>
    </source>
</evidence>
<keyword evidence="6" id="KW-1185">Reference proteome</keyword>
<feature type="signal peptide" evidence="4">
    <location>
        <begin position="1"/>
        <end position="27"/>
    </location>
</feature>
<organism evidence="5 6">
    <name type="scientific">Leishmania tarentolae</name>
    <name type="common">Sauroleishmania tarentolae</name>
    <dbReference type="NCBI Taxonomy" id="5689"/>
    <lineage>
        <taxon>Eukaryota</taxon>
        <taxon>Discoba</taxon>
        <taxon>Euglenozoa</taxon>
        <taxon>Kinetoplastea</taxon>
        <taxon>Metakinetoplastina</taxon>
        <taxon>Trypanosomatida</taxon>
        <taxon>Trypanosomatidae</taxon>
        <taxon>Leishmaniinae</taxon>
        <taxon>Leishmania</taxon>
        <taxon>lizard Leishmania</taxon>
    </lineage>
</organism>
<dbReference type="GO" id="GO:0016791">
    <property type="term" value="F:phosphatase activity"/>
    <property type="evidence" value="ECO:0007669"/>
    <property type="project" value="TreeGrafter"/>
</dbReference>
<feature type="transmembrane region" description="Helical" evidence="3">
    <location>
        <begin position="82"/>
        <end position="105"/>
    </location>
</feature>
<dbReference type="PANTHER" id="PTHR11567">
    <property type="entry name" value="ACID PHOSPHATASE-RELATED"/>
    <property type="match status" value="1"/>
</dbReference>
<dbReference type="Gene3D" id="3.40.50.1240">
    <property type="entry name" value="Phosphoglycerate mutase-like"/>
    <property type="match status" value="1"/>
</dbReference>
<dbReference type="PANTHER" id="PTHR11567:SF110">
    <property type="entry name" value="2-PHOSPHOXYLOSE PHOSPHATASE 1"/>
    <property type="match status" value="1"/>
</dbReference>
<dbReference type="VEuPathDB" id="TriTrypDB:LtaPh_3626500"/>
<keyword evidence="3" id="KW-0472">Membrane</keyword>
<dbReference type="InterPro" id="IPR000560">
    <property type="entry name" value="His_Pase_clade-2"/>
</dbReference>
<dbReference type="AlphaFoldDB" id="A0A640KUS2"/>
<name>A0A640KUS2_LEITA</name>
<evidence type="ECO:0000313" key="5">
    <source>
        <dbReference type="EMBL" id="GET93336.1"/>
    </source>
</evidence>
<dbReference type="CDD" id="cd07061">
    <property type="entry name" value="HP_HAP_like"/>
    <property type="match status" value="1"/>
</dbReference>
<dbReference type="Proteomes" id="UP000419144">
    <property type="component" value="Unassembled WGS sequence"/>
</dbReference>
<protein>
    <submittedName>
        <fullName evidence="5">Membrane-bound acid phosphatase 2, putative</fullName>
    </submittedName>
</protein>
<keyword evidence="3" id="KW-1133">Transmembrane helix</keyword>
<evidence type="ECO:0000256" key="4">
    <source>
        <dbReference type="SAM" id="SignalP"/>
    </source>
</evidence>
<comment type="similarity">
    <text evidence="1">Belongs to the histidine acid phosphatase family.</text>
</comment>
<keyword evidence="2" id="KW-0378">Hydrolase</keyword>
<keyword evidence="3" id="KW-0812">Transmembrane</keyword>
<dbReference type="OrthoDB" id="258392at2759"/>
<reference evidence="5" key="1">
    <citation type="submission" date="2019-11" db="EMBL/GenBank/DDBJ databases">
        <title>Leishmania tarentolae CDS.</title>
        <authorList>
            <person name="Goto Y."/>
            <person name="Yamagishi J."/>
        </authorList>
    </citation>
    <scope>NUCLEOTIDE SEQUENCE [LARGE SCALE GENOMIC DNA]</scope>
    <source>
        <strain evidence="5">Parrot Tar II</strain>
    </source>
</reference>
<feature type="transmembrane region" description="Helical" evidence="3">
    <location>
        <begin position="657"/>
        <end position="681"/>
    </location>
</feature>
<keyword evidence="4" id="KW-0732">Signal</keyword>
<accession>A0A640KUS2</accession>
<evidence type="ECO:0000313" key="6">
    <source>
        <dbReference type="Proteomes" id="UP000419144"/>
    </source>
</evidence>
<feature type="transmembrane region" description="Helical" evidence="3">
    <location>
        <begin position="154"/>
        <end position="175"/>
    </location>
</feature>
<dbReference type="InterPro" id="IPR050645">
    <property type="entry name" value="Histidine_acid_phosphatase"/>
</dbReference>